<dbReference type="AlphaFoldDB" id="A0ABD1MYT6"/>
<dbReference type="EMBL" id="JBGMDY010000003">
    <property type="protein sequence ID" value="KAL2340999.1"/>
    <property type="molecule type" value="Genomic_DNA"/>
</dbReference>
<name>A0ABD1MYT6_9FABA</name>
<gene>
    <name evidence="1" type="ORF">Fmac_008939</name>
</gene>
<dbReference type="Proteomes" id="UP001603857">
    <property type="component" value="Unassembled WGS sequence"/>
</dbReference>
<organism evidence="1 2">
    <name type="scientific">Flemingia macrophylla</name>
    <dbReference type="NCBI Taxonomy" id="520843"/>
    <lineage>
        <taxon>Eukaryota</taxon>
        <taxon>Viridiplantae</taxon>
        <taxon>Streptophyta</taxon>
        <taxon>Embryophyta</taxon>
        <taxon>Tracheophyta</taxon>
        <taxon>Spermatophyta</taxon>
        <taxon>Magnoliopsida</taxon>
        <taxon>eudicotyledons</taxon>
        <taxon>Gunneridae</taxon>
        <taxon>Pentapetalae</taxon>
        <taxon>rosids</taxon>
        <taxon>fabids</taxon>
        <taxon>Fabales</taxon>
        <taxon>Fabaceae</taxon>
        <taxon>Papilionoideae</taxon>
        <taxon>50 kb inversion clade</taxon>
        <taxon>NPAAA clade</taxon>
        <taxon>indigoferoid/millettioid clade</taxon>
        <taxon>Phaseoleae</taxon>
        <taxon>Flemingia</taxon>
    </lineage>
</organism>
<evidence type="ECO:0000313" key="2">
    <source>
        <dbReference type="Proteomes" id="UP001603857"/>
    </source>
</evidence>
<reference evidence="1 2" key="1">
    <citation type="submission" date="2024-08" db="EMBL/GenBank/DDBJ databases">
        <title>Insights into the chromosomal genome structure of Flemingia macrophylla.</title>
        <authorList>
            <person name="Ding Y."/>
            <person name="Zhao Y."/>
            <person name="Bi W."/>
            <person name="Wu M."/>
            <person name="Zhao G."/>
            <person name="Gong Y."/>
            <person name="Li W."/>
            <person name="Zhang P."/>
        </authorList>
    </citation>
    <scope>NUCLEOTIDE SEQUENCE [LARGE SCALE GENOMIC DNA]</scope>
    <source>
        <strain evidence="1">DYQJB</strain>
        <tissue evidence="1">Leaf</tissue>
    </source>
</reference>
<accession>A0ABD1MYT6</accession>
<sequence length="73" mass="8015">MVCRGDQLQGPEVKSFIIAALCESFRFDCDLELFGSSGLVPLDNACEAWIKDLVQGSKVDETLDRDFASQGTK</sequence>
<evidence type="ECO:0000313" key="1">
    <source>
        <dbReference type="EMBL" id="KAL2340999.1"/>
    </source>
</evidence>
<comment type="caution">
    <text evidence="1">The sequence shown here is derived from an EMBL/GenBank/DDBJ whole genome shotgun (WGS) entry which is preliminary data.</text>
</comment>
<keyword evidence="2" id="KW-1185">Reference proteome</keyword>
<proteinExistence type="predicted"/>
<protein>
    <submittedName>
        <fullName evidence="1">Uncharacterized protein</fullName>
    </submittedName>
</protein>